<evidence type="ECO:0000256" key="1">
    <source>
        <dbReference type="SAM" id="Phobius"/>
    </source>
</evidence>
<feature type="domain" description="CAAX prenyl protease 2/Lysostaphin resistance protein A-like" evidence="2">
    <location>
        <begin position="74"/>
        <end position="171"/>
    </location>
</feature>
<feature type="transmembrane region" description="Helical" evidence="1">
    <location>
        <begin position="159"/>
        <end position="179"/>
    </location>
</feature>
<keyword evidence="1" id="KW-1133">Transmembrane helix</keyword>
<keyword evidence="1" id="KW-0812">Transmembrane</keyword>
<keyword evidence="1" id="KW-0472">Membrane</keyword>
<name>A0AAE3UA99_9BACT</name>
<protein>
    <submittedName>
        <fullName evidence="3">CPBP family intramembrane metalloprotease</fullName>
        <ecNumber evidence="3">3.4.-.-</ecNumber>
    </submittedName>
</protein>
<evidence type="ECO:0000313" key="3">
    <source>
        <dbReference type="EMBL" id="MDJ1485939.1"/>
    </source>
</evidence>
<accession>A0AAE3UA99</accession>
<organism evidence="3 4">
    <name type="scientific">Xanthocytophaga flava</name>
    <dbReference type="NCBI Taxonomy" id="3048013"/>
    <lineage>
        <taxon>Bacteria</taxon>
        <taxon>Pseudomonadati</taxon>
        <taxon>Bacteroidota</taxon>
        <taxon>Cytophagia</taxon>
        <taxon>Cytophagales</taxon>
        <taxon>Rhodocytophagaceae</taxon>
        <taxon>Xanthocytophaga</taxon>
    </lineage>
</organism>
<dbReference type="EC" id="3.4.-.-" evidence="3"/>
<reference evidence="3" key="1">
    <citation type="submission" date="2023-05" db="EMBL/GenBank/DDBJ databases">
        <authorList>
            <person name="Zhang X."/>
        </authorList>
    </citation>
    <scope>NUCLEOTIDE SEQUENCE</scope>
    <source>
        <strain evidence="3">YF14B1</strain>
    </source>
</reference>
<evidence type="ECO:0000259" key="2">
    <source>
        <dbReference type="Pfam" id="PF02517"/>
    </source>
</evidence>
<dbReference type="AlphaFoldDB" id="A0AAE3UA99"/>
<dbReference type="GO" id="GO:0004175">
    <property type="term" value="F:endopeptidase activity"/>
    <property type="evidence" value="ECO:0007669"/>
    <property type="project" value="UniProtKB-ARBA"/>
</dbReference>
<dbReference type="GO" id="GO:0008237">
    <property type="term" value="F:metallopeptidase activity"/>
    <property type="evidence" value="ECO:0007669"/>
    <property type="project" value="UniProtKB-KW"/>
</dbReference>
<dbReference type="EMBL" id="JASJOS010000025">
    <property type="protein sequence ID" value="MDJ1485939.1"/>
    <property type="molecule type" value="Genomic_DNA"/>
</dbReference>
<comment type="caution">
    <text evidence="3">The sequence shown here is derived from an EMBL/GenBank/DDBJ whole genome shotgun (WGS) entry which is preliminary data.</text>
</comment>
<dbReference type="Pfam" id="PF02517">
    <property type="entry name" value="Rce1-like"/>
    <property type="match status" value="1"/>
</dbReference>
<dbReference type="GO" id="GO:0080120">
    <property type="term" value="P:CAAX-box protein maturation"/>
    <property type="evidence" value="ECO:0007669"/>
    <property type="project" value="UniProtKB-ARBA"/>
</dbReference>
<keyword evidence="3" id="KW-0645">Protease</keyword>
<dbReference type="Proteomes" id="UP001241110">
    <property type="component" value="Unassembled WGS sequence"/>
</dbReference>
<feature type="transmembrane region" description="Helical" evidence="1">
    <location>
        <begin position="135"/>
        <end position="152"/>
    </location>
</feature>
<sequence length="187" mass="22019">MAVMLFYLRENNLSLTDIGLDFKGISFHAVWIGLASALVWTGLMQLVYIPFIRHFFTVPDYTEYNFMQNHLNTLITTLIAAWIVGGLYEEIIFRGFIRSTLEKYILEKRTHRYSQPIPAVITSLLFGLYHWQQDVFGVISAFMGGFYWTYLLGRYKGNLWYPIFCHAWFDTLALTMIYFDVFGKVHY</sequence>
<gene>
    <name evidence="3" type="ORF">QNI16_35995</name>
</gene>
<keyword evidence="3" id="KW-0482">Metalloprotease</keyword>
<proteinExistence type="predicted"/>
<feature type="transmembrane region" description="Helical" evidence="1">
    <location>
        <begin position="29"/>
        <end position="51"/>
    </location>
</feature>
<keyword evidence="3" id="KW-0378">Hydrolase</keyword>
<dbReference type="RefSeq" id="WP_313989158.1">
    <property type="nucleotide sequence ID" value="NZ_JASJOS010000025.1"/>
</dbReference>
<dbReference type="InterPro" id="IPR003675">
    <property type="entry name" value="Rce1/LyrA-like_dom"/>
</dbReference>
<feature type="transmembrane region" description="Helical" evidence="1">
    <location>
        <begin position="71"/>
        <end position="92"/>
    </location>
</feature>
<evidence type="ECO:0000313" key="4">
    <source>
        <dbReference type="Proteomes" id="UP001241110"/>
    </source>
</evidence>